<dbReference type="PANTHER" id="PTHR10869">
    <property type="entry name" value="PROLYL 4-HYDROXYLASE ALPHA SUBUNIT"/>
    <property type="match status" value="1"/>
</dbReference>
<reference evidence="10" key="1">
    <citation type="submission" date="2020-11" db="EMBL/GenBank/DDBJ databases">
        <title>Chlorella ohadii genome sequencing and assembly.</title>
        <authorList>
            <person name="Murik O."/>
            <person name="Treves H."/>
            <person name="Kedem I."/>
            <person name="Shotland Y."/>
            <person name="Kaplan A."/>
        </authorList>
    </citation>
    <scope>NUCLEOTIDE SEQUENCE</scope>
    <source>
        <strain evidence="10">1</strain>
    </source>
</reference>
<evidence type="ECO:0000256" key="4">
    <source>
        <dbReference type="ARBA" id="ARBA00022964"/>
    </source>
</evidence>
<keyword evidence="3" id="KW-0479">Metal-binding</keyword>
<evidence type="ECO:0000259" key="9">
    <source>
        <dbReference type="PROSITE" id="PS51471"/>
    </source>
</evidence>
<dbReference type="EMBL" id="JADXDR010000083">
    <property type="protein sequence ID" value="KAI7840275.1"/>
    <property type="molecule type" value="Genomic_DNA"/>
</dbReference>
<dbReference type="GO" id="GO:0004656">
    <property type="term" value="F:procollagen-proline 4-dioxygenase activity"/>
    <property type="evidence" value="ECO:0007669"/>
    <property type="project" value="UniProtKB-EC"/>
</dbReference>
<evidence type="ECO:0000256" key="8">
    <source>
        <dbReference type="SAM" id="MobiDB-lite"/>
    </source>
</evidence>
<evidence type="ECO:0000256" key="6">
    <source>
        <dbReference type="ARBA" id="ARBA00023004"/>
    </source>
</evidence>
<dbReference type="GO" id="GO:0031418">
    <property type="term" value="F:L-ascorbic acid binding"/>
    <property type="evidence" value="ECO:0007669"/>
    <property type="project" value="InterPro"/>
</dbReference>
<comment type="cofactor">
    <cofactor evidence="1">
        <name>L-ascorbate</name>
        <dbReference type="ChEBI" id="CHEBI:38290"/>
    </cofactor>
</comment>
<dbReference type="InterPro" id="IPR044862">
    <property type="entry name" value="Pro_4_hyd_alph_FE2OG_OXY"/>
</dbReference>
<evidence type="ECO:0000313" key="11">
    <source>
        <dbReference type="Proteomes" id="UP001205105"/>
    </source>
</evidence>
<dbReference type="InterPro" id="IPR006620">
    <property type="entry name" value="Pro_4_hyd_alph"/>
</dbReference>
<dbReference type="GO" id="GO:0005789">
    <property type="term" value="C:endoplasmic reticulum membrane"/>
    <property type="evidence" value="ECO:0007669"/>
    <property type="project" value="UniProtKB-SubCell"/>
</dbReference>
<dbReference type="AlphaFoldDB" id="A0AAD5H4U4"/>
<feature type="domain" description="Fe2OG dioxygenase" evidence="9">
    <location>
        <begin position="182"/>
        <end position="392"/>
    </location>
</feature>
<comment type="subcellular location">
    <subcellularLocation>
        <location evidence="2">Endoplasmic reticulum membrane</location>
        <topology evidence="2">Single-pass type II membrane protein</topology>
    </subcellularLocation>
</comment>
<keyword evidence="5" id="KW-0560">Oxidoreductase</keyword>
<dbReference type="InterPro" id="IPR045054">
    <property type="entry name" value="P4HA-like"/>
</dbReference>
<sequence length="396" mass="41903">MRLQAARTDPDRLPANPQTAGTPVSAGGTAQLAGAKEQAGPRPAQAGDASTQASPTAPGVLPPEPPRLSDQAEHLSDAELHGGWKLTWEMFDRATKHPNATVVSWSSPRVVLIRDFLAPDEIEHMVQQATGGFERSEVVTDGEKKDSARTSFGSWLSGHKRSVKVREIQYRIHQLVGIPEAFGESLYVLQYAQGQKYDVHNDHCAQGPGDYAGQASCREFLERAGGPGCGPGHGGVTCGDRLATVILYLRSPVKGGTTVFPHARSYRVPKLESQPGISLQGGAQQAGGQLGTAGGKGTGSGDAAVAQSRRRLRQHGSGVLSDDLEVPWYCAEGASALQVAPPPGTAVVFWDYVPAGPEWQPGDVAQPDPASLHGGCPVLEGTKLIATRWIRAAEFH</sequence>
<evidence type="ECO:0000256" key="5">
    <source>
        <dbReference type="ARBA" id="ARBA00023002"/>
    </source>
</evidence>
<proteinExistence type="predicted"/>
<evidence type="ECO:0000256" key="2">
    <source>
        <dbReference type="ARBA" id="ARBA00004648"/>
    </source>
</evidence>
<keyword evidence="4" id="KW-0223">Dioxygenase</keyword>
<gene>
    <name evidence="10" type="ORF">COHA_006057</name>
</gene>
<evidence type="ECO:0000256" key="1">
    <source>
        <dbReference type="ARBA" id="ARBA00001961"/>
    </source>
</evidence>
<feature type="region of interest" description="Disordered" evidence="8">
    <location>
        <begin position="1"/>
        <end position="74"/>
    </location>
</feature>
<organism evidence="10 11">
    <name type="scientific">Chlorella ohadii</name>
    <dbReference type="NCBI Taxonomy" id="2649997"/>
    <lineage>
        <taxon>Eukaryota</taxon>
        <taxon>Viridiplantae</taxon>
        <taxon>Chlorophyta</taxon>
        <taxon>core chlorophytes</taxon>
        <taxon>Trebouxiophyceae</taxon>
        <taxon>Chlorellales</taxon>
        <taxon>Chlorellaceae</taxon>
        <taxon>Chlorella clade</taxon>
        <taxon>Chlorella</taxon>
    </lineage>
</organism>
<comment type="caution">
    <text evidence="10">The sequence shown here is derived from an EMBL/GenBank/DDBJ whole genome shotgun (WGS) entry which is preliminary data.</text>
</comment>
<accession>A0AAD5H4U4</accession>
<dbReference type="PANTHER" id="PTHR10869:SF246">
    <property type="entry name" value="TRANSMEMBRANE PROLYL 4-HYDROXYLASE"/>
    <property type="match status" value="1"/>
</dbReference>
<feature type="region of interest" description="Disordered" evidence="8">
    <location>
        <begin position="274"/>
        <end position="310"/>
    </location>
</feature>
<feature type="compositionally biased region" description="Gly residues" evidence="8">
    <location>
        <begin position="284"/>
        <end position="300"/>
    </location>
</feature>
<evidence type="ECO:0000313" key="10">
    <source>
        <dbReference type="EMBL" id="KAI7840275.1"/>
    </source>
</evidence>
<dbReference type="GO" id="GO:0005506">
    <property type="term" value="F:iron ion binding"/>
    <property type="evidence" value="ECO:0007669"/>
    <property type="project" value="InterPro"/>
</dbReference>
<dbReference type="InterPro" id="IPR005123">
    <property type="entry name" value="Oxoglu/Fe-dep_dioxygenase_dom"/>
</dbReference>
<name>A0AAD5H4U4_9CHLO</name>
<dbReference type="Proteomes" id="UP001205105">
    <property type="component" value="Unassembled WGS sequence"/>
</dbReference>
<dbReference type="PROSITE" id="PS51471">
    <property type="entry name" value="FE2OG_OXY"/>
    <property type="match status" value="1"/>
</dbReference>
<keyword evidence="11" id="KW-1185">Reference proteome</keyword>
<evidence type="ECO:0000256" key="3">
    <source>
        <dbReference type="ARBA" id="ARBA00022723"/>
    </source>
</evidence>
<protein>
    <recommendedName>
        <fullName evidence="9">Fe2OG dioxygenase domain-containing protein</fullName>
    </recommendedName>
</protein>
<dbReference type="SMART" id="SM00702">
    <property type="entry name" value="P4Hc"/>
    <property type="match status" value="1"/>
</dbReference>
<evidence type="ECO:0000256" key="7">
    <source>
        <dbReference type="ARBA" id="ARBA00049169"/>
    </source>
</evidence>
<comment type="catalytic activity">
    <reaction evidence="7">
        <text>L-prolyl-[collagen] + 2-oxoglutarate + O2 = trans-4-hydroxy-L-prolyl-[collagen] + succinate + CO2</text>
        <dbReference type="Rhea" id="RHEA:18945"/>
        <dbReference type="Rhea" id="RHEA-COMP:11676"/>
        <dbReference type="Rhea" id="RHEA-COMP:11680"/>
        <dbReference type="ChEBI" id="CHEBI:15379"/>
        <dbReference type="ChEBI" id="CHEBI:16526"/>
        <dbReference type="ChEBI" id="CHEBI:16810"/>
        <dbReference type="ChEBI" id="CHEBI:30031"/>
        <dbReference type="ChEBI" id="CHEBI:50342"/>
        <dbReference type="ChEBI" id="CHEBI:61965"/>
        <dbReference type="EC" id="1.14.11.2"/>
    </reaction>
</comment>
<dbReference type="Pfam" id="PF13640">
    <property type="entry name" value="2OG-FeII_Oxy_3"/>
    <property type="match status" value="1"/>
</dbReference>
<keyword evidence="6" id="KW-0408">Iron</keyword>
<dbReference type="Gene3D" id="2.60.120.620">
    <property type="entry name" value="q2cbj1_9rhob like domain"/>
    <property type="match status" value="1"/>
</dbReference>